<comment type="similarity">
    <text evidence="3 9">Belongs to the peptidase S26 family.</text>
</comment>
<evidence type="ECO:0000256" key="6">
    <source>
        <dbReference type="ARBA" id="ARBA00022801"/>
    </source>
</evidence>
<dbReference type="EMBL" id="JADEWZ010000079">
    <property type="protein sequence ID" value="MBE9119090.1"/>
    <property type="molecule type" value="Genomic_DNA"/>
</dbReference>
<dbReference type="AlphaFoldDB" id="A0A8J7E0Z5"/>
<dbReference type="RefSeq" id="WP_194032184.1">
    <property type="nucleotide sequence ID" value="NZ_JADEWZ010000079.1"/>
</dbReference>
<dbReference type="InterPro" id="IPR019533">
    <property type="entry name" value="Peptidase_S26"/>
</dbReference>
<comment type="caution">
    <text evidence="11">The sequence shown here is derived from an EMBL/GenBank/DDBJ whole genome shotgun (WGS) entry which is preliminary data.</text>
</comment>
<dbReference type="InterPro" id="IPR019758">
    <property type="entry name" value="Pept_S26A_signal_pept_1_CS"/>
</dbReference>
<keyword evidence="12" id="KW-1185">Reference proteome</keyword>
<evidence type="ECO:0000313" key="11">
    <source>
        <dbReference type="EMBL" id="MBE9119090.1"/>
    </source>
</evidence>
<keyword evidence="5 8" id="KW-0645">Protease</keyword>
<evidence type="ECO:0000256" key="5">
    <source>
        <dbReference type="ARBA" id="ARBA00022670"/>
    </source>
</evidence>
<evidence type="ECO:0000256" key="9">
    <source>
        <dbReference type="RuleBase" id="RU362042"/>
    </source>
</evidence>
<dbReference type="InterPro" id="IPR019756">
    <property type="entry name" value="Pept_S26A_signal_pept_1_Ser-AS"/>
</dbReference>
<dbReference type="SUPFAM" id="SSF51306">
    <property type="entry name" value="LexA/Signal peptidase"/>
    <property type="match status" value="1"/>
</dbReference>
<dbReference type="PROSITE" id="PS00760">
    <property type="entry name" value="SPASE_I_2"/>
    <property type="match status" value="1"/>
</dbReference>
<evidence type="ECO:0000256" key="4">
    <source>
        <dbReference type="ARBA" id="ARBA00013208"/>
    </source>
</evidence>
<name>A0A8J7E0Z5_9CYAN</name>
<dbReference type="PROSITE" id="PS00501">
    <property type="entry name" value="SPASE_I_1"/>
    <property type="match status" value="1"/>
</dbReference>
<feature type="active site" evidence="7">
    <location>
        <position position="39"/>
    </location>
</feature>
<comment type="catalytic activity">
    <reaction evidence="1 8">
        <text>Cleavage of hydrophobic, N-terminal signal or leader sequences from secreted and periplasmic proteins.</text>
        <dbReference type="EC" id="3.4.21.89"/>
    </reaction>
</comment>
<dbReference type="Gene3D" id="2.10.109.10">
    <property type="entry name" value="Umud Fragment, subunit A"/>
    <property type="match status" value="1"/>
</dbReference>
<feature type="active site" evidence="7">
    <location>
        <position position="90"/>
    </location>
</feature>
<dbReference type="GO" id="GO:0005886">
    <property type="term" value="C:plasma membrane"/>
    <property type="evidence" value="ECO:0007669"/>
    <property type="project" value="UniProtKB-SubCell"/>
</dbReference>
<dbReference type="InterPro" id="IPR019757">
    <property type="entry name" value="Pept_S26A_signal_pept_1_Lys-AS"/>
</dbReference>
<dbReference type="GO" id="GO:0006465">
    <property type="term" value="P:signal peptide processing"/>
    <property type="evidence" value="ECO:0007669"/>
    <property type="project" value="InterPro"/>
</dbReference>
<gene>
    <name evidence="11" type="primary">lepB</name>
    <name evidence="11" type="ORF">IQ249_24850</name>
</gene>
<dbReference type="GO" id="GO:0004252">
    <property type="term" value="F:serine-type endopeptidase activity"/>
    <property type="evidence" value="ECO:0007669"/>
    <property type="project" value="InterPro"/>
</dbReference>
<dbReference type="NCBIfam" id="TIGR02227">
    <property type="entry name" value="sigpep_I_bact"/>
    <property type="match status" value="1"/>
</dbReference>
<evidence type="ECO:0000256" key="7">
    <source>
        <dbReference type="PIRSR" id="PIRSR600223-1"/>
    </source>
</evidence>
<feature type="domain" description="Peptidase S26" evidence="10">
    <location>
        <begin position="9"/>
        <end position="170"/>
    </location>
</feature>
<evidence type="ECO:0000256" key="2">
    <source>
        <dbReference type="ARBA" id="ARBA00004401"/>
    </source>
</evidence>
<dbReference type="PANTHER" id="PTHR43390">
    <property type="entry name" value="SIGNAL PEPTIDASE I"/>
    <property type="match status" value="1"/>
</dbReference>
<keyword evidence="6 8" id="KW-0378">Hydrolase</keyword>
<dbReference type="EC" id="3.4.21.89" evidence="4 8"/>
<dbReference type="Proteomes" id="UP000654482">
    <property type="component" value="Unassembled WGS sequence"/>
</dbReference>
<protein>
    <recommendedName>
        <fullName evidence="4 8">Signal peptidase I</fullName>
        <ecNumber evidence="4 8">3.4.21.89</ecNumber>
    </recommendedName>
</protein>
<reference evidence="11" key="1">
    <citation type="submission" date="2020-10" db="EMBL/GenBank/DDBJ databases">
        <authorList>
            <person name="Castelo-Branco R."/>
            <person name="Eusebio N."/>
            <person name="Adriana R."/>
            <person name="Vieira A."/>
            <person name="Brugerolle De Fraissinette N."/>
            <person name="Rezende De Castro R."/>
            <person name="Schneider M.P."/>
            <person name="Vasconcelos V."/>
            <person name="Leao P.N."/>
        </authorList>
    </citation>
    <scope>NUCLEOTIDE SEQUENCE</scope>
    <source>
        <strain evidence="11">LEGE 07157</strain>
    </source>
</reference>
<dbReference type="PANTHER" id="PTHR43390:SF1">
    <property type="entry name" value="CHLOROPLAST PROCESSING PEPTIDASE"/>
    <property type="match status" value="1"/>
</dbReference>
<comment type="subcellular location">
    <subcellularLocation>
        <location evidence="2">Cell membrane</location>
        <topology evidence="2">Single-pass type II membrane protein</topology>
    </subcellularLocation>
    <subcellularLocation>
        <location evidence="9">Membrane</location>
        <topology evidence="9">Single-pass type II membrane protein</topology>
    </subcellularLocation>
</comment>
<dbReference type="CDD" id="cd06530">
    <property type="entry name" value="S26_SPase_I"/>
    <property type="match status" value="1"/>
</dbReference>
<evidence type="ECO:0000256" key="8">
    <source>
        <dbReference type="RuleBase" id="RU003993"/>
    </source>
</evidence>
<evidence type="ECO:0000256" key="1">
    <source>
        <dbReference type="ARBA" id="ARBA00000677"/>
    </source>
</evidence>
<proteinExistence type="inferred from homology"/>
<dbReference type="InterPro" id="IPR036286">
    <property type="entry name" value="LexA/Signal_pep-like_sf"/>
</dbReference>
<sequence length="179" mass="20532">MAQTNNNWLEAFRTLGLSAFLAIGVRTFVAEARYIPSESMLPTLEVNDRLMIEKLSYRFKTPQRGDVIVFMPPDEARLCTGETQKQAYIKRAIGLPGDVVEVKNSQVYINNKLLKEDYIQESPYYQYGPVTVPPNSYLVLGDNRNNSCDGHYWGFVPHENLIGRATVRYWPFNRFGTLD</sequence>
<evidence type="ECO:0000256" key="3">
    <source>
        <dbReference type="ARBA" id="ARBA00009370"/>
    </source>
</evidence>
<accession>A0A8J7E0Z5</accession>
<dbReference type="PROSITE" id="PS00761">
    <property type="entry name" value="SPASE_I_3"/>
    <property type="match status" value="1"/>
</dbReference>
<evidence type="ECO:0000313" key="12">
    <source>
        <dbReference type="Proteomes" id="UP000654482"/>
    </source>
</evidence>
<dbReference type="GO" id="GO:0009003">
    <property type="term" value="F:signal peptidase activity"/>
    <property type="evidence" value="ECO:0007669"/>
    <property type="project" value="UniProtKB-EC"/>
</dbReference>
<dbReference type="InterPro" id="IPR000223">
    <property type="entry name" value="Pept_S26A_signal_pept_1"/>
</dbReference>
<dbReference type="Pfam" id="PF10502">
    <property type="entry name" value="Peptidase_S26"/>
    <property type="match status" value="1"/>
</dbReference>
<dbReference type="PRINTS" id="PR00727">
    <property type="entry name" value="LEADERPTASE"/>
</dbReference>
<evidence type="ECO:0000259" key="10">
    <source>
        <dbReference type="Pfam" id="PF10502"/>
    </source>
</evidence>
<organism evidence="11 12">
    <name type="scientific">Lusitaniella coriacea LEGE 07157</name>
    <dbReference type="NCBI Taxonomy" id="945747"/>
    <lineage>
        <taxon>Bacteria</taxon>
        <taxon>Bacillati</taxon>
        <taxon>Cyanobacteriota</taxon>
        <taxon>Cyanophyceae</taxon>
        <taxon>Spirulinales</taxon>
        <taxon>Lusitaniellaceae</taxon>
        <taxon>Lusitaniella</taxon>
    </lineage>
</organism>